<dbReference type="RefSeq" id="WP_048580396.1">
    <property type="nucleotide sequence ID" value="NZ_LFNT01000006.1"/>
</dbReference>
<evidence type="ECO:0000256" key="1">
    <source>
        <dbReference type="ARBA" id="ARBA00023002"/>
    </source>
</evidence>
<organism evidence="3 4">
    <name type="scientific">Streptomyces viridochromogenes</name>
    <dbReference type="NCBI Taxonomy" id="1938"/>
    <lineage>
        <taxon>Bacteria</taxon>
        <taxon>Bacillati</taxon>
        <taxon>Actinomycetota</taxon>
        <taxon>Actinomycetes</taxon>
        <taxon>Kitasatosporales</taxon>
        <taxon>Streptomycetaceae</taxon>
        <taxon>Streptomyces</taxon>
    </lineage>
</organism>
<dbReference type="Gene3D" id="3.40.50.360">
    <property type="match status" value="1"/>
</dbReference>
<dbReference type="InterPro" id="IPR046980">
    <property type="entry name" value="KefG/KefF"/>
</dbReference>
<protein>
    <recommendedName>
        <fullName evidence="2">Flavodoxin-like fold domain-containing protein</fullName>
    </recommendedName>
</protein>
<gene>
    <name evidence="3" type="ORF">ACM01_08025</name>
</gene>
<dbReference type="PANTHER" id="PTHR47307">
    <property type="entry name" value="GLUTATHIONE-REGULATED POTASSIUM-EFFLUX SYSTEM ANCILLARY PROTEIN KEFG"/>
    <property type="match status" value="1"/>
</dbReference>
<comment type="caution">
    <text evidence="3">The sequence shown here is derived from an EMBL/GenBank/DDBJ whole genome shotgun (WGS) entry which is preliminary data.</text>
</comment>
<evidence type="ECO:0000259" key="2">
    <source>
        <dbReference type="Pfam" id="PF02525"/>
    </source>
</evidence>
<proteinExistence type="predicted"/>
<dbReference type="PANTHER" id="PTHR47307:SF1">
    <property type="entry name" value="GLUTATHIONE-REGULATED POTASSIUM-EFFLUX SYSTEM ANCILLARY PROTEIN KEFG"/>
    <property type="match status" value="1"/>
</dbReference>
<dbReference type="Pfam" id="PF02525">
    <property type="entry name" value="Flavodoxin_2"/>
    <property type="match status" value="1"/>
</dbReference>
<dbReference type="Proteomes" id="UP000037432">
    <property type="component" value="Unassembled WGS sequence"/>
</dbReference>
<dbReference type="GO" id="GO:0010181">
    <property type="term" value="F:FMN binding"/>
    <property type="evidence" value="ECO:0007669"/>
    <property type="project" value="TreeGrafter"/>
</dbReference>
<dbReference type="GO" id="GO:0009055">
    <property type="term" value="F:electron transfer activity"/>
    <property type="evidence" value="ECO:0007669"/>
    <property type="project" value="TreeGrafter"/>
</dbReference>
<reference evidence="3 4" key="1">
    <citation type="submission" date="2015-06" db="EMBL/GenBank/DDBJ databases">
        <authorList>
            <person name="Ju K.-S."/>
            <person name="Doroghazi J.R."/>
            <person name="Metcalf W.W."/>
        </authorList>
    </citation>
    <scope>NUCLEOTIDE SEQUENCE [LARGE SCALE GENOMIC DNA]</scope>
    <source>
        <strain evidence="3 4">NRRL 3414</strain>
    </source>
</reference>
<dbReference type="OrthoDB" id="9798454at2"/>
<name>A0A0J7ZKP2_STRVR</name>
<dbReference type="PATRIC" id="fig|1938.3.peg.5929"/>
<dbReference type="AlphaFoldDB" id="A0A0J7ZKP2"/>
<dbReference type="InterPro" id="IPR003680">
    <property type="entry name" value="Flavodoxin_fold"/>
</dbReference>
<dbReference type="InterPro" id="IPR029039">
    <property type="entry name" value="Flavoprotein-like_sf"/>
</dbReference>
<keyword evidence="1" id="KW-0560">Oxidoreductase</keyword>
<dbReference type="EMBL" id="LFNT01000006">
    <property type="protein sequence ID" value="KMS75708.1"/>
    <property type="molecule type" value="Genomic_DNA"/>
</dbReference>
<dbReference type="SUPFAM" id="SSF52218">
    <property type="entry name" value="Flavoproteins"/>
    <property type="match status" value="1"/>
</dbReference>
<evidence type="ECO:0000313" key="4">
    <source>
        <dbReference type="Proteomes" id="UP000037432"/>
    </source>
</evidence>
<sequence>MPNPTRKTLVILAHPHLSESKVNAALVDGLRGVEGITVNDLYARYSDFRIDVPHEQRLLLDHDAVVLQFPLYWYSMPALLKQWLDVVLTRGWAYGPGSSALHGKTLRLAVSTGSVADAYLPDGPHRHTMTELLRPMLTWAYPTGMTPAEPLIVHGAGRGLDAETLALHAKRYREALMAG</sequence>
<evidence type="ECO:0000313" key="3">
    <source>
        <dbReference type="EMBL" id="KMS75708.1"/>
    </source>
</evidence>
<accession>A0A0J7ZKP2</accession>
<feature type="domain" description="Flavodoxin-like fold" evidence="2">
    <location>
        <begin position="7"/>
        <end position="175"/>
    </location>
</feature>
<dbReference type="GO" id="GO:0003955">
    <property type="term" value="F:NAD(P)H dehydrogenase (quinone) activity"/>
    <property type="evidence" value="ECO:0007669"/>
    <property type="project" value="TreeGrafter"/>
</dbReference>